<dbReference type="SUPFAM" id="SSF52980">
    <property type="entry name" value="Restriction endonuclease-like"/>
    <property type="match status" value="1"/>
</dbReference>
<name>A0A2G8T1T1_9BURK</name>
<keyword evidence="3" id="KW-1185">Reference proteome</keyword>
<dbReference type="OrthoDB" id="5291587at2"/>
<dbReference type="Gene3D" id="3.40.1350.10">
    <property type="match status" value="1"/>
</dbReference>
<dbReference type="EMBL" id="PDOB01000013">
    <property type="protein sequence ID" value="PIL39942.1"/>
    <property type="molecule type" value="Genomic_DNA"/>
</dbReference>
<dbReference type="InterPro" id="IPR011335">
    <property type="entry name" value="Restrct_endonuc-II-like"/>
</dbReference>
<evidence type="ECO:0000313" key="2">
    <source>
        <dbReference type="EMBL" id="PIL39942.1"/>
    </source>
</evidence>
<feature type="domain" description="TnsA endonuclease N-terminal" evidence="1">
    <location>
        <begin position="73"/>
        <end position="170"/>
    </location>
</feature>
<evidence type="ECO:0000259" key="1">
    <source>
        <dbReference type="Pfam" id="PF08722"/>
    </source>
</evidence>
<dbReference type="CDD" id="cd22362">
    <property type="entry name" value="TnsA_endonuclease-like"/>
    <property type="match status" value="1"/>
</dbReference>
<dbReference type="AlphaFoldDB" id="A0A2G8T1T1"/>
<dbReference type="InterPro" id="IPR011856">
    <property type="entry name" value="tRNA_endonuc-like_dom_sf"/>
</dbReference>
<dbReference type="GO" id="GO:0003676">
    <property type="term" value="F:nucleic acid binding"/>
    <property type="evidence" value="ECO:0007669"/>
    <property type="project" value="InterPro"/>
</dbReference>
<proteinExistence type="predicted"/>
<gene>
    <name evidence="2" type="ORF">CR103_10590</name>
</gene>
<dbReference type="InterPro" id="IPR014833">
    <property type="entry name" value="TnsA_N"/>
</dbReference>
<accession>A0A2G8T1T1</accession>
<reference evidence="2 3" key="1">
    <citation type="submission" date="2017-10" db="EMBL/GenBank/DDBJ databases">
        <title>Massilia psychrophilum sp. nov., a novel purple-pigmented bacterium isolated from Tianshan glacier, Xinjiang Municipality, China.</title>
        <authorList>
            <person name="Wang H."/>
        </authorList>
    </citation>
    <scope>NUCLEOTIDE SEQUENCE [LARGE SCALE GENOMIC DNA]</scope>
    <source>
        <strain evidence="2 3">JCM 30813</strain>
    </source>
</reference>
<sequence length="292" mass="32990">MRRTPITSDDVNRWKAQGLGLGETAAYKPWIDVRCFSSRGRMSRRPGVTTGRMHHLFSDNEDHFFLMADYAAAVLDIREQFPLFPEDSTHEIARSMAMRHPRYPCSTTPVVMTTDFLLTVVSGSGARSLAAWSIKSADELRGRHRKAVLAKLEIERRYWLQRGVPWYLFTNEGFDQTVIDNLDWISYFTVEGKVRPADFVAQLPTFLSSFEDTLPQALPLKGQLRACSAALGNAVDLDLITDMFRFCVWHHLIDINLKVPIGLQCIPVVFSIRKAAVTGLIRGENHESSSAS</sequence>
<protein>
    <recommendedName>
        <fullName evidence="1">TnsA endonuclease N-terminal domain-containing protein</fullName>
    </recommendedName>
</protein>
<dbReference type="Pfam" id="PF08722">
    <property type="entry name" value="Tn7_TnsA-like_N"/>
    <property type="match status" value="1"/>
</dbReference>
<evidence type="ECO:0000313" key="3">
    <source>
        <dbReference type="Proteomes" id="UP000228593"/>
    </source>
</evidence>
<organism evidence="2 3">
    <name type="scientific">Massilia psychrophila</name>
    <dbReference type="NCBI Taxonomy" id="1603353"/>
    <lineage>
        <taxon>Bacteria</taxon>
        <taxon>Pseudomonadati</taxon>
        <taxon>Pseudomonadota</taxon>
        <taxon>Betaproteobacteria</taxon>
        <taxon>Burkholderiales</taxon>
        <taxon>Oxalobacteraceae</taxon>
        <taxon>Telluria group</taxon>
        <taxon>Massilia</taxon>
    </lineage>
</organism>
<comment type="caution">
    <text evidence="2">The sequence shown here is derived from an EMBL/GenBank/DDBJ whole genome shotgun (WGS) entry which is preliminary data.</text>
</comment>
<dbReference type="Proteomes" id="UP000228593">
    <property type="component" value="Unassembled WGS sequence"/>
</dbReference>